<protein>
    <recommendedName>
        <fullName evidence="3">Aminoglycoside phosphotransferase domain-containing protein</fullName>
    </recommendedName>
</protein>
<evidence type="ECO:0008006" key="3">
    <source>
        <dbReference type="Google" id="ProtNLM"/>
    </source>
</evidence>
<dbReference type="EMBL" id="BPWL01000007">
    <property type="protein sequence ID" value="GJJ12183.1"/>
    <property type="molecule type" value="Genomic_DNA"/>
</dbReference>
<organism evidence="1 2">
    <name type="scientific">Clathrus columnatus</name>
    <dbReference type="NCBI Taxonomy" id="1419009"/>
    <lineage>
        <taxon>Eukaryota</taxon>
        <taxon>Fungi</taxon>
        <taxon>Dikarya</taxon>
        <taxon>Basidiomycota</taxon>
        <taxon>Agaricomycotina</taxon>
        <taxon>Agaricomycetes</taxon>
        <taxon>Phallomycetidae</taxon>
        <taxon>Phallales</taxon>
        <taxon>Clathraceae</taxon>
        <taxon>Clathrus</taxon>
    </lineage>
</organism>
<reference evidence="1" key="1">
    <citation type="submission" date="2021-10" db="EMBL/GenBank/DDBJ databases">
        <title>De novo Genome Assembly of Clathrus columnatus (Basidiomycota, Fungi) Using Illumina and Nanopore Sequence Data.</title>
        <authorList>
            <person name="Ogiso-Tanaka E."/>
            <person name="Itagaki H."/>
            <person name="Hosoya T."/>
            <person name="Hosaka K."/>
        </authorList>
    </citation>
    <scope>NUCLEOTIDE SEQUENCE</scope>
    <source>
        <strain evidence="1">MO-923</strain>
    </source>
</reference>
<evidence type="ECO:0000313" key="2">
    <source>
        <dbReference type="Proteomes" id="UP001050691"/>
    </source>
</evidence>
<accession>A0AAV5AFA6</accession>
<dbReference type="Proteomes" id="UP001050691">
    <property type="component" value="Unassembled WGS sequence"/>
</dbReference>
<evidence type="ECO:0000313" key="1">
    <source>
        <dbReference type="EMBL" id="GJJ12183.1"/>
    </source>
</evidence>
<keyword evidence="2" id="KW-1185">Reference proteome</keyword>
<name>A0AAV5AFA6_9AGAM</name>
<sequence>MGLVSFRKVVRSKLRQPFMNYDKVGSSGNSLIKKNALTPRGHWFPQGGIFPLDNEGGRVVTTIKDFADFMTVRFQAAKIDLNAVPLTLLVMTHGGLSPRNLKLCPDGTIGFMDLRTCFVGPTWWEYYALHASDEDLMFTKPLMKAMVKCGIRTSDKIISELDYKFRSWFATCGVSWAR</sequence>
<gene>
    <name evidence="1" type="ORF">Clacol_006424</name>
</gene>
<proteinExistence type="predicted"/>
<dbReference type="AlphaFoldDB" id="A0AAV5AFA6"/>
<comment type="caution">
    <text evidence="1">The sequence shown here is derived from an EMBL/GenBank/DDBJ whole genome shotgun (WGS) entry which is preliminary data.</text>
</comment>